<feature type="compositionally biased region" description="Acidic residues" evidence="5">
    <location>
        <begin position="429"/>
        <end position="448"/>
    </location>
</feature>
<keyword evidence="3" id="KW-0347">Helicase</keyword>
<dbReference type="SMART" id="SM00487">
    <property type="entry name" value="DEXDc"/>
    <property type="match status" value="1"/>
</dbReference>
<evidence type="ECO:0000256" key="2">
    <source>
        <dbReference type="ARBA" id="ARBA00022801"/>
    </source>
</evidence>
<dbReference type="PROSITE" id="PS51192">
    <property type="entry name" value="HELICASE_ATP_BIND_1"/>
    <property type="match status" value="1"/>
</dbReference>
<reference evidence="7" key="1">
    <citation type="journal article" date="2021" name="Nat. Commun.">
        <title>Genetic determinants of endophytism in the Arabidopsis root mycobiome.</title>
        <authorList>
            <person name="Mesny F."/>
            <person name="Miyauchi S."/>
            <person name="Thiergart T."/>
            <person name="Pickel B."/>
            <person name="Atanasova L."/>
            <person name="Karlsson M."/>
            <person name="Huettel B."/>
            <person name="Barry K.W."/>
            <person name="Haridas S."/>
            <person name="Chen C."/>
            <person name="Bauer D."/>
            <person name="Andreopoulos W."/>
            <person name="Pangilinan J."/>
            <person name="LaButti K."/>
            <person name="Riley R."/>
            <person name="Lipzen A."/>
            <person name="Clum A."/>
            <person name="Drula E."/>
            <person name="Henrissat B."/>
            <person name="Kohler A."/>
            <person name="Grigoriev I.V."/>
            <person name="Martin F.M."/>
            <person name="Hacquard S."/>
        </authorList>
    </citation>
    <scope>NUCLEOTIDE SEQUENCE</scope>
    <source>
        <strain evidence="7">MPI-SDFR-AT-0117</strain>
    </source>
</reference>
<gene>
    <name evidence="7" type="ORF">F5X68DRAFT_279918</name>
</gene>
<keyword evidence="4" id="KW-0067">ATP-binding</keyword>
<dbReference type="GO" id="GO:0008094">
    <property type="term" value="F:ATP-dependent activity, acting on DNA"/>
    <property type="evidence" value="ECO:0007669"/>
    <property type="project" value="TreeGrafter"/>
</dbReference>
<dbReference type="GO" id="GO:0004386">
    <property type="term" value="F:helicase activity"/>
    <property type="evidence" value="ECO:0007669"/>
    <property type="project" value="UniProtKB-KW"/>
</dbReference>
<dbReference type="InterPro" id="IPR038718">
    <property type="entry name" value="SNF2-like_sf"/>
</dbReference>
<evidence type="ECO:0000256" key="1">
    <source>
        <dbReference type="ARBA" id="ARBA00022741"/>
    </source>
</evidence>
<evidence type="ECO:0000259" key="6">
    <source>
        <dbReference type="PROSITE" id="PS51192"/>
    </source>
</evidence>
<accession>A0A9P8V130</accession>
<feature type="domain" description="Helicase ATP-binding" evidence="6">
    <location>
        <begin position="69"/>
        <end position="285"/>
    </location>
</feature>
<dbReference type="PANTHER" id="PTHR45626">
    <property type="entry name" value="TRANSCRIPTION TERMINATION FACTOR 2-RELATED"/>
    <property type="match status" value="1"/>
</dbReference>
<keyword evidence="1" id="KW-0547">Nucleotide-binding</keyword>
<evidence type="ECO:0000256" key="3">
    <source>
        <dbReference type="ARBA" id="ARBA00022806"/>
    </source>
</evidence>
<dbReference type="PANTHER" id="PTHR45626:SF17">
    <property type="entry name" value="HELICASE-LIKE TRANSCRIPTION FACTOR"/>
    <property type="match status" value="1"/>
</dbReference>
<dbReference type="InterPro" id="IPR000330">
    <property type="entry name" value="SNF2_N"/>
</dbReference>
<feature type="region of interest" description="Disordered" evidence="5">
    <location>
        <begin position="425"/>
        <end position="483"/>
    </location>
</feature>
<sequence length="483" mass="54615">MHALMYDEDGKLAVPEGVLLNYGHKSPWRALVPVEVWLGPDYESIIPTYLSRPLFEHQKYGVGKILRSLEDDFPARGCICGDEMGLGKTIQVITAIFEAKKRGLIPFDRITLVITTESSLPQWQQEIASSFTEENVPTVMTFSSERRENAVFDILVTQPDFLLMTYSQVTQEFKEMQDYRGILYAVQVHQNFEKVLKLYSKMWKGRITKKLFEMPNVSVHSEIWKDCGLSFTVILDEAQMEQDINTDTHAAIKAISATQVIAMTSTPIPHQWYDLVGMFDLLPGNLIDPVRKPRDSMMTFADVDDPKSGYQNPPSEKQNLLVRFMMGLVFCRSASFLDLPFEKGYICSWKVNDAIASQVESLLQQYKKLVTRSRAKYVDSTKHVDIRRVNDARVGSIRARKAALGLAVRAQLLMAVPRLVSNLPAPSAEEIDADSEGEEDRMDEDPEDNASVNDSSDEFEELDSSDEDDDGPQATSSRQRSIT</sequence>
<dbReference type="InterPro" id="IPR014001">
    <property type="entry name" value="Helicase_ATP-bd"/>
</dbReference>
<evidence type="ECO:0000256" key="4">
    <source>
        <dbReference type="ARBA" id="ARBA00022840"/>
    </source>
</evidence>
<keyword evidence="8" id="KW-1185">Reference proteome</keyword>
<feature type="compositionally biased region" description="Acidic residues" evidence="5">
    <location>
        <begin position="455"/>
        <end position="471"/>
    </location>
</feature>
<dbReference type="Gene3D" id="3.40.50.10810">
    <property type="entry name" value="Tandem AAA-ATPase domain"/>
    <property type="match status" value="1"/>
</dbReference>
<feature type="compositionally biased region" description="Polar residues" evidence="5">
    <location>
        <begin position="473"/>
        <end position="483"/>
    </location>
</feature>
<dbReference type="GO" id="GO:0005524">
    <property type="term" value="F:ATP binding"/>
    <property type="evidence" value="ECO:0007669"/>
    <property type="project" value="UniProtKB-KW"/>
</dbReference>
<protein>
    <submittedName>
        <fullName evidence="7">P-loop containing nucleoside triphosphate hydrolase protein</fullName>
    </submittedName>
</protein>
<dbReference type="GO" id="GO:0016787">
    <property type="term" value="F:hydrolase activity"/>
    <property type="evidence" value="ECO:0007669"/>
    <property type="project" value="UniProtKB-KW"/>
</dbReference>
<dbReference type="OrthoDB" id="3270319at2759"/>
<dbReference type="GO" id="GO:0005634">
    <property type="term" value="C:nucleus"/>
    <property type="evidence" value="ECO:0007669"/>
    <property type="project" value="TreeGrafter"/>
</dbReference>
<dbReference type="InterPro" id="IPR027417">
    <property type="entry name" value="P-loop_NTPase"/>
</dbReference>
<name>A0A9P8V130_9PEZI</name>
<comment type="caution">
    <text evidence="7">The sequence shown here is derived from an EMBL/GenBank/DDBJ whole genome shotgun (WGS) entry which is preliminary data.</text>
</comment>
<dbReference type="EMBL" id="JAGSXJ010000047">
    <property type="protein sequence ID" value="KAH6662215.1"/>
    <property type="molecule type" value="Genomic_DNA"/>
</dbReference>
<organism evidence="7 8">
    <name type="scientific">Plectosphaerella plurivora</name>
    <dbReference type="NCBI Taxonomy" id="936078"/>
    <lineage>
        <taxon>Eukaryota</taxon>
        <taxon>Fungi</taxon>
        <taxon>Dikarya</taxon>
        <taxon>Ascomycota</taxon>
        <taxon>Pezizomycotina</taxon>
        <taxon>Sordariomycetes</taxon>
        <taxon>Hypocreomycetidae</taxon>
        <taxon>Glomerellales</taxon>
        <taxon>Plectosphaerellaceae</taxon>
        <taxon>Plectosphaerella</taxon>
    </lineage>
</organism>
<dbReference type="InterPro" id="IPR050628">
    <property type="entry name" value="SNF2_RAD54_helicase_TF"/>
</dbReference>
<dbReference type="GO" id="GO:0006281">
    <property type="term" value="P:DNA repair"/>
    <property type="evidence" value="ECO:0007669"/>
    <property type="project" value="TreeGrafter"/>
</dbReference>
<keyword evidence="2 7" id="KW-0378">Hydrolase</keyword>
<evidence type="ECO:0000313" key="7">
    <source>
        <dbReference type="EMBL" id="KAH6662215.1"/>
    </source>
</evidence>
<dbReference type="Proteomes" id="UP000770015">
    <property type="component" value="Unassembled WGS sequence"/>
</dbReference>
<dbReference type="Pfam" id="PF00176">
    <property type="entry name" value="SNF2-rel_dom"/>
    <property type="match status" value="1"/>
</dbReference>
<dbReference type="AlphaFoldDB" id="A0A9P8V130"/>
<evidence type="ECO:0000313" key="8">
    <source>
        <dbReference type="Proteomes" id="UP000770015"/>
    </source>
</evidence>
<proteinExistence type="predicted"/>
<evidence type="ECO:0000256" key="5">
    <source>
        <dbReference type="SAM" id="MobiDB-lite"/>
    </source>
</evidence>
<dbReference type="SUPFAM" id="SSF52540">
    <property type="entry name" value="P-loop containing nucleoside triphosphate hydrolases"/>
    <property type="match status" value="1"/>
</dbReference>